<dbReference type="PANTHER" id="PTHR10353:SF156">
    <property type="entry name" value="4-HYDROXY-7-METHOXY-3-OXO-3,4-DIHYDRO-2H-1,4-BENZOXAZIN-2-YL GLUCOSIDEBETA-D-GLUCOSIDASE"/>
    <property type="match status" value="1"/>
</dbReference>
<proteinExistence type="inferred from homology"/>
<comment type="similarity">
    <text evidence="1 2">Belongs to the glycosyl hydrolase 1 family.</text>
</comment>
<dbReference type="InterPro" id="IPR017853">
    <property type="entry name" value="GH"/>
</dbReference>
<organism evidence="3 4">
    <name type="scientific">Aegilops tauschii subsp. strangulata</name>
    <name type="common">Goatgrass</name>
    <dbReference type="NCBI Taxonomy" id="200361"/>
    <lineage>
        <taxon>Eukaryota</taxon>
        <taxon>Viridiplantae</taxon>
        <taxon>Streptophyta</taxon>
        <taxon>Embryophyta</taxon>
        <taxon>Tracheophyta</taxon>
        <taxon>Spermatophyta</taxon>
        <taxon>Magnoliopsida</taxon>
        <taxon>Liliopsida</taxon>
        <taxon>Poales</taxon>
        <taxon>Poaceae</taxon>
        <taxon>BOP clade</taxon>
        <taxon>Pooideae</taxon>
        <taxon>Triticodae</taxon>
        <taxon>Triticeae</taxon>
        <taxon>Triticinae</taxon>
        <taxon>Aegilops</taxon>
    </lineage>
</organism>
<dbReference type="EnsemblPlants" id="AET5Gv20687900.34">
    <property type="protein sequence ID" value="AET5Gv20687900.34"/>
    <property type="gene ID" value="AET5Gv20687900"/>
</dbReference>
<sequence>MSQSTISISLSLFRMNTTDCSAPDSCECNNLWGTISDTRKSRDDYTAYAEACFKSFGDRVKHWVTVNEPNIETIGGLDSGVLPPQRCSHPFGNCTRGDSTTEPYIAAHHLLLAHASAVSLYRAKYQATQRGQIGITLLGWWHEPATDSSEDAAAATRMNDFHIGWFMHPLVYGDYPAVMRSRVGARLPDFTAEQSKKLPGSFDFAGFNHYLVVRARAHDSAFNTKQRDYYADAYAIASKYLVLRIRCSHLSLFEKCVITDASQPHLTNMHHFLAWVQIRSMISKRYLYIKHKPSGFISND</sequence>
<reference evidence="4" key="1">
    <citation type="journal article" date="2014" name="Science">
        <title>Ancient hybridizations among the ancestral genomes of bread wheat.</title>
        <authorList>
            <consortium name="International Wheat Genome Sequencing Consortium,"/>
            <person name="Marcussen T."/>
            <person name="Sandve S.R."/>
            <person name="Heier L."/>
            <person name="Spannagl M."/>
            <person name="Pfeifer M."/>
            <person name="Jakobsen K.S."/>
            <person name="Wulff B.B."/>
            <person name="Steuernagel B."/>
            <person name="Mayer K.F."/>
            <person name="Olsen O.A."/>
        </authorList>
    </citation>
    <scope>NUCLEOTIDE SEQUENCE [LARGE SCALE GENOMIC DNA]</scope>
    <source>
        <strain evidence="4">cv. AL8/78</strain>
    </source>
</reference>
<reference evidence="3" key="5">
    <citation type="journal article" date="2021" name="G3 (Bethesda)">
        <title>Aegilops tauschii genome assembly Aet v5.0 features greater sequence contiguity and improved annotation.</title>
        <authorList>
            <person name="Wang L."/>
            <person name="Zhu T."/>
            <person name="Rodriguez J.C."/>
            <person name="Deal K.R."/>
            <person name="Dubcovsky J."/>
            <person name="McGuire P.E."/>
            <person name="Lux T."/>
            <person name="Spannagl M."/>
            <person name="Mayer K.F.X."/>
            <person name="Baldrich P."/>
            <person name="Meyers B.C."/>
            <person name="Huo N."/>
            <person name="Gu Y.Q."/>
            <person name="Zhou H."/>
            <person name="Devos K.M."/>
            <person name="Bennetzen J.L."/>
            <person name="Unver T."/>
            <person name="Budak H."/>
            <person name="Gulick P.J."/>
            <person name="Galiba G."/>
            <person name="Kalapos B."/>
            <person name="Nelson D.R."/>
            <person name="Li P."/>
            <person name="You F.M."/>
            <person name="Luo M.C."/>
            <person name="Dvorak J."/>
        </authorList>
    </citation>
    <scope>NUCLEOTIDE SEQUENCE [LARGE SCALE GENOMIC DNA]</scope>
    <source>
        <strain evidence="3">cv. AL8/78</strain>
    </source>
</reference>
<dbReference type="GO" id="GO:0005975">
    <property type="term" value="P:carbohydrate metabolic process"/>
    <property type="evidence" value="ECO:0007669"/>
    <property type="project" value="InterPro"/>
</dbReference>
<keyword evidence="4" id="KW-1185">Reference proteome</keyword>
<accession>A0A453LA87</accession>
<evidence type="ECO:0000313" key="3">
    <source>
        <dbReference type="EnsemblPlants" id="AET5Gv20687900.34"/>
    </source>
</evidence>
<evidence type="ECO:0000256" key="2">
    <source>
        <dbReference type="RuleBase" id="RU003690"/>
    </source>
</evidence>
<evidence type="ECO:0000256" key="1">
    <source>
        <dbReference type="ARBA" id="ARBA00010838"/>
    </source>
</evidence>
<protein>
    <submittedName>
        <fullName evidence="3">Uncharacterized protein</fullName>
    </submittedName>
</protein>
<reference evidence="3" key="4">
    <citation type="submission" date="2019-03" db="UniProtKB">
        <authorList>
            <consortium name="EnsemblPlants"/>
        </authorList>
    </citation>
    <scope>IDENTIFICATION</scope>
</reference>
<dbReference type="SUPFAM" id="SSF51445">
    <property type="entry name" value="(Trans)glycosidases"/>
    <property type="match status" value="1"/>
</dbReference>
<dbReference type="Gene3D" id="3.20.20.80">
    <property type="entry name" value="Glycosidases"/>
    <property type="match status" value="1"/>
</dbReference>
<name>A0A453LA87_AEGTS</name>
<dbReference type="InterPro" id="IPR001360">
    <property type="entry name" value="Glyco_hydro_1"/>
</dbReference>
<dbReference type="Proteomes" id="UP000015105">
    <property type="component" value="Chromosome 5D"/>
</dbReference>
<reference evidence="3" key="3">
    <citation type="journal article" date="2017" name="Nature">
        <title>Genome sequence of the progenitor of the wheat D genome Aegilops tauschii.</title>
        <authorList>
            <person name="Luo M.C."/>
            <person name="Gu Y.Q."/>
            <person name="Puiu D."/>
            <person name="Wang H."/>
            <person name="Twardziok S.O."/>
            <person name="Deal K.R."/>
            <person name="Huo N."/>
            <person name="Zhu T."/>
            <person name="Wang L."/>
            <person name="Wang Y."/>
            <person name="McGuire P.E."/>
            <person name="Liu S."/>
            <person name="Long H."/>
            <person name="Ramasamy R.K."/>
            <person name="Rodriguez J.C."/>
            <person name="Van S.L."/>
            <person name="Yuan L."/>
            <person name="Wang Z."/>
            <person name="Xia Z."/>
            <person name="Xiao L."/>
            <person name="Anderson O.D."/>
            <person name="Ouyang S."/>
            <person name="Liang Y."/>
            <person name="Zimin A.V."/>
            <person name="Pertea G."/>
            <person name="Qi P."/>
            <person name="Bennetzen J.L."/>
            <person name="Dai X."/>
            <person name="Dawson M.W."/>
            <person name="Muller H.G."/>
            <person name="Kugler K."/>
            <person name="Rivarola-Duarte L."/>
            <person name="Spannagl M."/>
            <person name="Mayer K.F.X."/>
            <person name="Lu F.H."/>
            <person name="Bevan M.W."/>
            <person name="Leroy P."/>
            <person name="Li P."/>
            <person name="You F.M."/>
            <person name="Sun Q."/>
            <person name="Liu Z."/>
            <person name="Lyons E."/>
            <person name="Wicker T."/>
            <person name="Salzberg S.L."/>
            <person name="Devos K.M."/>
            <person name="Dvorak J."/>
        </authorList>
    </citation>
    <scope>NUCLEOTIDE SEQUENCE [LARGE SCALE GENOMIC DNA]</scope>
    <source>
        <strain evidence="3">cv. AL8/78</strain>
    </source>
</reference>
<reference evidence="4" key="2">
    <citation type="journal article" date="2017" name="Nat. Plants">
        <title>The Aegilops tauschii genome reveals multiple impacts of transposons.</title>
        <authorList>
            <person name="Zhao G."/>
            <person name="Zou C."/>
            <person name="Li K."/>
            <person name="Wang K."/>
            <person name="Li T."/>
            <person name="Gao L."/>
            <person name="Zhang X."/>
            <person name="Wang H."/>
            <person name="Yang Z."/>
            <person name="Liu X."/>
            <person name="Jiang W."/>
            <person name="Mao L."/>
            <person name="Kong X."/>
            <person name="Jiao Y."/>
            <person name="Jia J."/>
        </authorList>
    </citation>
    <scope>NUCLEOTIDE SEQUENCE [LARGE SCALE GENOMIC DNA]</scope>
    <source>
        <strain evidence="4">cv. AL8/78</strain>
    </source>
</reference>
<dbReference type="Gramene" id="AET5Gv20687900.34">
    <property type="protein sequence ID" value="AET5Gv20687900.34"/>
    <property type="gene ID" value="AET5Gv20687900"/>
</dbReference>
<dbReference type="Pfam" id="PF00232">
    <property type="entry name" value="Glyco_hydro_1"/>
    <property type="match status" value="1"/>
</dbReference>
<dbReference type="AlphaFoldDB" id="A0A453LA87"/>
<dbReference type="PANTHER" id="PTHR10353">
    <property type="entry name" value="GLYCOSYL HYDROLASE"/>
    <property type="match status" value="1"/>
</dbReference>
<dbReference type="GO" id="GO:0008422">
    <property type="term" value="F:beta-glucosidase activity"/>
    <property type="evidence" value="ECO:0007669"/>
    <property type="project" value="UniProtKB-ARBA"/>
</dbReference>
<evidence type="ECO:0000313" key="4">
    <source>
        <dbReference type="Proteomes" id="UP000015105"/>
    </source>
</evidence>